<organism evidence="5 6">
    <name type="scientific">Clostridium gallinarum</name>
    <dbReference type="NCBI Taxonomy" id="2762246"/>
    <lineage>
        <taxon>Bacteria</taxon>
        <taxon>Bacillati</taxon>
        <taxon>Bacillota</taxon>
        <taxon>Clostridia</taxon>
        <taxon>Eubacteriales</taxon>
        <taxon>Clostridiaceae</taxon>
        <taxon>Clostridium</taxon>
    </lineage>
</organism>
<dbReference type="InterPro" id="IPR055170">
    <property type="entry name" value="GFO_IDH_MocA-like_dom"/>
</dbReference>
<proteinExistence type="inferred from homology"/>
<dbReference type="PANTHER" id="PTHR22604:SF105">
    <property type="entry name" value="TRANS-1,2-DIHYDROBENZENE-1,2-DIOL DEHYDROGENASE"/>
    <property type="match status" value="1"/>
</dbReference>
<dbReference type="PANTHER" id="PTHR22604">
    <property type="entry name" value="OXIDOREDUCTASES"/>
    <property type="match status" value="1"/>
</dbReference>
<evidence type="ECO:0000259" key="4">
    <source>
        <dbReference type="Pfam" id="PF22725"/>
    </source>
</evidence>
<accession>A0ABR8Q3R6</accession>
<dbReference type="SUPFAM" id="SSF51735">
    <property type="entry name" value="NAD(P)-binding Rossmann-fold domains"/>
    <property type="match status" value="1"/>
</dbReference>
<dbReference type="Gene3D" id="3.30.360.10">
    <property type="entry name" value="Dihydrodipicolinate Reductase, domain 2"/>
    <property type="match status" value="1"/>
</dbReference>
<keyword evidence="2" id="KW-0560">Oxidoreductase</keyword>
<reference evidence="5 6" key="1">
    <citation type="submission" date="2020-08" db="EMBL/GenBank/DDBJ databases">
        <title>A Genomic Blueprint of the Chicken Gut Microbiome.</title>
        <authorList>
            <person name="Gilroy R."/>
            <person name="Ravi A."/>
            <person name="Getino M."/>
            <person name="Pursley I."/>
            <person name="Horton D.L."/>
            <person name="Alikhan N.-F."/>
            <person name="Baker D."/>
            <person name="Gharbi K."/>
            <person name="Hall N."/>
            <person name="Watson M."/>
            <person name="Adriaenssens E.M."/>
            <person name="Foster-Nyarko E."/>
            <person name="Jarju S."/>
            <person name="Secka A."/>
            <person name="Antonio M."/>
            <person name="Oren A."/>
            <person name="Chaudhuri R."/>
            <person name="La Ragione R.M."/>
            <person name="Hildebrand F."/>
            <person name="Pallen M.J."/>
        </authorList>
    </citation>
    <scope>NUCLEOTIDE SEQUENCE [LARGE SCALE GENOMIC DNA]</scope>
    <source>
        <strain evidence="5 6">Sa3CUN1</strain>
    </source>
</reference>
<dbReference type="Pfam" id="PF01408">
    <property type="entry name" value="GFO_IDH_MocA"/>
    <property type="match status" value="1"/>
</dbReference>
<sequence>MKKLNWGIIGTGNVANQFAKEFILQKSSAKLCAVASRSIEKSQDFAQKYNIKRAYGSYEELLEDKDIDIVYIAIPHNFHFEIMKKALDNNKNILCEKPITISYDELDSIVKIAKEKNLYVVESMTIYHMPVIKTVRDWIEKNYLGKLKMLQIAFGSYKEEQSEMYFFNPQLAGGALNDIGVYAISLARLFMTSCPEEILSLTNNHPSGVDETTGIIMRNKEDEVAVISLTFRAKQPKKGVIAYEEGYFEIFNYPQATRIEFVSRQGEKTIFENGKSERRFAYTIEEVTNMIINNEENYTLKLTMDVRKIMDKCYKK</sequence>
<protein>
    <submittedName>
        <fullName evidence="5">Gfo/Idh/MocA family oxidoreductase</fullName>
    </submittedName>
</protein>
<evidence type="ECO:0000313" key="5">
    <source>
        <dbReference type="EMBL" id="MBD7915055.1"/>
    </source>
</evidence>
<evidence type="ECO:0000256" key="2">
    <source>
        <dbReference type="ARBA" id="ARBA00023002"/>
    </source>
</evidence>
<evidence type="ECO:0000259" key="3">
    <source>
        <dbReference type="Pfam" id="PF01408"/>
    </source>
</evidence>
<dbReference type="InterPro" id="IPR050984">
    <property type="entry name" value="Gfo/Idh/MocA_domain"/>
</dbReference>
<name>A0ABR8Q3R6_9CLOT</name>
<dbReference type="Pfam" id="PF22725">
    <property type="entry name" value="GFO_IDH_MocA_C3"/>
    <property type="match status" value="1"/>
</dbReference>
<comment type="caution">
    <text evidence="5">The sequence shown here is derived from an EMBL/GenBank/DDBJ whole genome shotgun (WGS) entry which is preliminary data.</text>
</comment>
<dbReference type="Gene3D" id="3.40.50.720">
    <property type="entry name" value="NAD(P)-binding Rossmann-like Domain"/>
    <property type="match status" value="1"/>
</dbReference>
<feature type="domain" description="Gfo/Idh/MocA-like oxidoreductase N-terminal" evidence="3">
    <location>
        <begin position="4"/>
        <end position="120"/>
    </location>
</feature>
<evidence type="ECO:0000313" key="6">
    <source>
        <dbReference type="Proteomes" id="UP000640335"/>
    </source>
</evidence>
<evidence type="ECO:0000256" key="1">
    <source>
        <dbReference type="ARBA" id="ARBA00010928"/>
    </source>
</evidence>
<gene>
    <name evidence="5" type="ORF">H9660_07820</name>
</gene>
<dbReference type="SUPFAM" id="SSF55347">
    <property type="entry name" value="Glyceraldehyde-3-phosphate dehydrogenase-like, C-terminal domain"/>
    <property type="match status" value="1"/>
</dbReference>
<dbReference type="Proteomes" id="UP000640335">
    <property type="component" value="Unassembled WGS sequence"/>
</dbReference>
<dbReference type="EMBL" id="JACSQZ010000023">
    <property type="protein sequence ID" value="MBD7915055.1"/>
    <property type="molecule type" value="Genomic_DNA"/>
</dbReference>
<keyword evidence="6" id="KW-1185">Reference proteome</keyword>
<dbReference type="InterPro" id="IPR036291">
    <property type="entry name" value="NAD(P)-bd_dom_sf"/>
</dbReference>
<dbReference type="InterPro" id="IPR000683">
    <property type="entry name" value="Gfo/Idh/MocA-like_OxRdtase_N"/>
</dbReference>
<dbReference type="RefSeq" id="WP_191749819.1">
    <property type="nucleotide sequence ID" value="NZ_JACSQZ010000023.1"/>
</dbReference>
<comment type="similarity">
    <text evidence="1">Belongs to the Gfo/Idh/MocA family.</text>
</comment>
<feature type="domain" description="GFO/IDH/MocA-like oxidoreductase" evidence="4">
    <location>
        <begin position="133"/>
        <end position="246"/>
    </location>
</feature>